<dbReference type="InterPro" id="IPR036465">
    <property type="entry name" value="vWFA_dom_sf"/>
</dbReference>
<keyword evidence="1" id="KW-0175">Coiled coil</keyword>
<reference evidence="4 5" key="1">
    <citation type="submission" date="2019-02" db="EMBL/GenBank/DDBJ databases">
        <title>Deep-cultivation of Planctomycetes and their phenomic and genomic characterization uncovers novel biology.</title>
        <authorList>
            <person name="Wiegand S."/>
            <person name="Jogler M."/>
            <person name="Boedeker C."/>
            <person name="Pinto D."/>
            <person name="Vollmers J."/>
            <person name="Rivas-Marin E."/>
            <person name="Kohn T."/>
            <person name="Peeters S.H."/>
            <person name="Heuer A."/>
            <person name="Rast P."/>
            <person name="Oberbeckmann S."/>
            <person name="Bunk B."/>
            <person name="Jeske O."/>
            <person name="Meyerdierks A."/>
            <person name="Storesund J.E."/>
            <person name="Kallscheuer N."/>
            <person name="Luecker S."/>
            <person name="Lage O.M."/>
            <person name="Pohl T."/>
            <person name="Merkel B.J."/>
            <person name="Hornburger P."/>
            <person name="Mueller R.-W."/>
            <person name="Bruemmer F."/>
            <person name="Labrenz M."/>
            <person name="Spormann A.M."/>
            <person name="Op den Camp H."/>
            <person name="Overmann J."/>
            <person name="Amann R."/>
            <person name="Jetten M.S.M."/>
            <person name="Mascher T."/>
            <person name="Medema M.H."/>
            <person name="Devos D.P."/>
            <person name="Kaster A.-K."/>
            <person name="Ovreas L."/>
            <person name="Rohde M."/>
            <person name="Galperin M.Y."/>
            <person name="Jogler C."/>
        </authorList>
    </citation>
    <scope>NUCLEOTIDE SEQUENCE [LARGE SCALE GENOMIC DNA]</scope>
    <source>
        <strain evidence="4 5">Pla175</strain>
    </source>
</reference>
<evidence type="ECO:0000313" key="5">
    <source>
        <dbReference type="Proteomes" id="UP000317429"/>
    </source>
</evidence>
<dbReference type="RefSeq" id="WP_145288423.1">
    <property type="nucleotide sequence ID" value="NZ_CP036291.1"/>
</dbReference>
<keyword evidence="2" id="KW-0732">Signal</keyword>
<protein>
    <recommendedName>
        <fullName evidence="3">VWFA domain-containing protein</fullName>
    </recommendedName>
</protein>
<sequence precursor="true">MVSQLLLLALFVFLPQSSLLAAEAPAKPAAKPRIELALLLDTSSSMNGLISQAQTKLWKIVGEFESAKRGGQHADVYVALYEYGNDRLSGEEGFFRQVMPLTRDLDKISEELFALTTNGGSEYCGQVISRAVQELEWSSEHADLRSIFIAGNEPFTQGPVDYQEACHDAANHNITVSTIHCGGYDQGVAEMWAEGAKLADGSYMHIDQDGQEPHIPAPQDQRLAELNQQLNATYCAYGAAPAREEALERQKEQDTNAAAATPAAASARIAAKAGRLYNNAAWDLVDAVSEKKVELSKLKQDELPEELRGLPAEELGKRIAELTTQRRDVQAKIKQLSAERAKFVAAERAKLADKGGNLLDEAIVEAVRAQAARQSFQFGE</sequence>
<feature type="domain" description="VWFA" evidence="3">
    <location>
        <begin position="36"/>
        <end position="185"/>
    </location>
</feature>
<name>A0A518DFL8_9BACT</name>
<dbReference type="Proteomes" id="UP000317429">
    <property type="component" value="Chromosome"/>
</dbReference>
<dbReference type="InterPro" id="IPR002035">
    <property type="entry name" value="VWF_A"/>
</dbReference>
<evidence type="ECO:0000313" key="4">
    <source>
        <dbReference type="EMBL" id="QDU90270.1"/>
    </source>
</evidence>
<evidence type="ECO:0000256" key="2">
    <source>
        <dbReference type="SAM" id="SignalP"/>
    </source>
</evidence>
<accession>A0A518DFL8</accession>
<feature type="chain" id="PRO_5022052174" description="VWFA domain-containing protein" evidence="2">
    <location>
        <begin position="22"/>
        <end position="380"/>
    </location>
</feature>
<dbReference type="SUPFAM" id="SSF53300">
    <property type="entry name" value="vWA-like"/>
    <property type="match status" value="1"/>
</dbReference>
<dbReference type="AlphaFoldDB" id="A0A518DFL8"/>
<dbReference type="EMBL" id="CP036291">
    <property type="protein sequence ID" value="QDU90270.1"/>
    <property type="molecule type" value="Genomic_DNA"/>
</dbReference>
<feature type="signal peptide" evidence="2">
    <location>
        <begin position="1"/>
        <end position="21"/>
    </location>
</feature>
<dbReference type="Gene3D" id="3.40.50.410">
    <property type="entry name" value="von Willebrand factor, type A domain"/>
    <property type="match status" value="1"/>
</dbReference>
<gene>
    <name evidence="4" type="ORF">Pla175_36730</name>
</gene>
<feature type="coiled-coil region" evidence="1">
    <location>
        <begin position="312"/>
        <end position="339"/>
    </location>
</feature>
<keyword evidence="5" id="KW-1185">Reference proteome</keyword>
<dbReference type="Pfam" id="PF00092">
    <property type="entry name" value="VWA"/>
    <property type="match status" value="1"/>
</dbReference>
<evidence type="ECO:0000256" key="1">
    <source>
        <dbReference type="SAM" id="Coils"/>
    </source>
</evidence>
<dbReference type="KEGG" id="pnd:Pla175_36730"/>
<proteinExistence type="predicted"/>
<dbReference type="OrthoDB" id="5827268at2"/>
<evidence type="ECO:0000259" key="3">
    <source>
        <dbReference type="Pfam" id="PF00092"/>
    </source>
</evidence>
<organism evidence="4 5">
    <name type="scientific">Pirellulimonas nuda</name>
    <dbReference type="NCBI Taxonomy" id="2528009"/>
    <lineage>
        <taxon>Bacteria</taxon>
        <taxon>Pseudomonadati</taxon>
        <taxon>Planctomycetota</taxon>
        <taxon>Planctomycetia</taxon>
        <taxon>Pirellulales</taxon>
        <taxon>Lacipirellulaceae</taxon>
        <taxon>Pirellulimonas</taxon>
    </lineage>
</organism>